<dbReference type="eggNOG" id="COG0420">
    <property type="taxonomic scope" value="Bacteria"/>
</dbReference>
<keyword evidence="4" id="KW-1185">Reference proteome</keyword>
<feature type="domain" description="Calcineurin-like phosphoesterase" evidence="2">
    <location>
        <begin position="6"/>
        <end position="205"/>
    </location>
</feature>
<evidence type="ECO:0000313" key="4">
    <source>
        <dbReference type="Proteomes" id="UP000012283"/>
    </source>
</evidence>
<organism evidence="3 4">
    <name type="scientific">Gracilibacillus halophilus YIM-C55.5</name>
    <dbReference type="NCBI Taxonomy" id="1308866"/>
    <lineage>
        <taxon>Bacteria</taxon>
        <taxon>Bacillati</taxon>
        <taxon>Bacillota</taxon>
        <taxon>Bacilli</taxon>
        <taxon>Bacillales</taxon>
        <taxon>Bacillaceae</taxon>
        <taxon>Gracilibacillus</taxon>
    </lineage>
</organism>
<protein>
    <recommendedName>
        <fullName evidence="2">Calcineurin-like phosphoesterase domain-containing protein</fullName>
    </recommendedName>
</protein>
<accession>N4WAJ9</accession>
<evidence type="ECO:0000256" key="1">
    <source>
        <dbReference type="ARBA" id="ARBA00022801"/>
    </source>
</evidence>
<name>N4WAJ9_9BACI</name>
<dbReference type="CDD" id="cd00840">
    <property type="entry name" value="MPP_Mre11_N"/>
    <property type="match status" value="1"/>
</dbReference>
<reference evidence="3 4" key="1">
    <citation type="submission" date="2013-03" db="EMBL/GenBank/DDBJ databases">
        <title>Draft genome sequence of Gracibacillus halophilus YIM-C55.5, a moderately halophilic and thermophilic organism from the Xiaochaidamu salt lake.</title>
        <authorList>
            <person name="Sugumar T."/>
            <person name="Polireddy D.R."/>
            <person name="Antony A."/>
            <person name="Madhava Y.R."/>
            <person name="Sivakumar N."/>
        </authorList>
    </citation>
    <scope>NUCLEOTIDE SEQUENCE [LARGE SCALE GENOMIC DNA]</scope>
    <source>
        <strain evidence="3 4">YIM-C55.5</strain>
    </source>
</reference>
<dbReference type="PANTHER" id="PTHR30337:SF7">
    <property type="entry name" value="PHOSPHOESTERASE"/>
    <property type="match status" value="1"/>
</dbReference>
<proteinExistence type="predicted"/>
<sequence>MNRKISFLHCADLHLDSPFQGLRYLPENLFDQVRNSTFQALENLVALAIDKQVDFIVIAGDIFDQEEQSMKAHMALIRAFRTLQKHHINVYLSFGNHDYINSQTFPRNYPENVFVFENAEVESFDFYKHDQPLATIYGFSYEDRAVEQNMIPQYQPHHRTRYHIAMLHGSPGNLQSTDHAVYAPFQLHDLKRAGFDYWALGHIHKREILSEEPPIVYSGNIQGRSVKELGERGCYYVTLSDHQCQFEFYPLQAIRFENITMDASDWKDITEATEILDKRLHEEKHQKGNCFVTIELINGSKLLKQWQEQGYMNEMVDILNQQQSESDPWVQIISIRLQEYEPIQEWTQGEHFLQTLRNAFDHNDFAKITAPLMNHTQARKHLYPFYPNEKEELWEEAKKQVEQMLHQKEG</sequence>
<evidence type="ECO:0000259" key="2">
    <source>
        <dbReference type="Pfam" id="PF00149"/>
    </source>
</evidence>
<dbReference type="EMBL" id="APML01000050">
    <property type="protein sequence ID" value="ENH96299.1"/>
    <property type="molecule type" value="Genomic_DNA"/>
</dbReference>
<evidence type="ECO:0000313" key="3">
    <source>
        <dbReference type="EMBL" id="ENH96299.1"/>
    </source>
</evidence>
<gene>
    <name evidence="3" type="ORF">J416_11512</name>
</gene>
<keyword evidence="1" id="KW-0378">Hydrolase</keyword>
<comment type="caution">
    <text evidence="3">The sequence shown here is derived from an EMBL/GenBank/DDBJ whole genome shotgun (WGS) entry which is preliminary data.</text>
</comment>
<dbReference type="InterPro" id="IPR041796">
    <property type="entry name" value="Mre11_N"/>
</dbReference>
<dbReference type="GO" id="GO:0016787">
    <property type="term" value="F:hydrolase activity"/>
    <property type="evidence" value="ECO:0007669"/>
    <property type="project" value="UniProtKB-KW"/>
</dbReference>
<dbReference type="AlphaFoldDB" id="N4WAJ9"/>
<dbReference type="InterPro" id="IPR050535">
    <property type="entry name" value="DNA_Repair-Maintenance_Comp"/>
</dbReference>
<dbReference type="Proteomes" id="UP000012283">
    <property type="component" value="Unassembled WGS sequence"/>
</dbReference>
<dbReference type="SUPFAM" id="SSF56300">
    <property type="entry name" value="Metallo-dependent phosphatases"/>
    <property type="match status" value="1"/>
</dbReference>
<dbReference type="PANTHER" id="PTHR30337">
    <property type="entry name" value="COMPONENT OF ATP-DEPENDENT DSDNA EXONUCLEASE"/>
    <property type="match status" value="1"/>
</dbReference>
<dbReference type="PATRIC" id="fig|1308866.3.peg.2326"/>
<dbReference type="InterPro" id="IPR014576">
    <property type="entry name" value="Pesterase_YhaO"/>
</dbReference>
<dbReference type="InterPro" id="IPR029052">
    <property type="entry name" value="Metallo-depent_PP-like"/>
</dbReference>
<dbReference type="Pfam" id="PF00149">
    <property type="entry name" value="Metallophos"/>
    <property type="match status" value="1"/>
</dbReference>
<dbReference type="RefSeq" id="WP_003471261.1">
    <property type="nucleotide sequence ID" value="NZ_APML01000050.1"/>
</dbReference>
<dbReference type="PIRSF" id="PIRSF033091">
    <property type="entry name" value="Pesterase_YhaO"/>
    <property type="match status" value="1"/>
</dbReference>
<dbReference type="Gene3D" id="3.60.21.10">
    <property type="match status" value="1"/>
</dbReference>
<dbReference type="STRING" id="1308866.J416_11512"/>
<dbReference type="InterPro" id="IPR004843">
    <property type="entry name" value="Calcineurin-like_PHP"/>
</dbReference>